<dbReference type="EMBL" id="CP097506">
    <property type="protein sequence ID" value="URD98671.1"/>
    <property type="molecule type" value="Genomic_DNA"/>
</dbReference>
<evidence type="ECO:0000313" key="1">
    <source>
        <dbReference type="EMBL" id="URD98671.1"/>
    </source>
</evidence>
<dbReference type="Proteomes" id="UP001055439">
    <property type="component" value="Chromosome 4"/>
</dbReference>
<proteinExistence type="predicted"/>
<dbReference type="AlphaFoldDB" id="A0A9E7K059"/>
<dbReference type="PANTHER" id="PTHR33156:SF9">
    <property type="entry name" value="PROTEIN NUCLEAR FUSION DEFECTIVE 6, CHLOROPLASTIC_MITOCHONDRIAL"/>
    <property type="match status" value="1"/>
</dbReference>
<sequence length="113" mass="12370">MFARGLRRRRNSQFNFSRFGFLRVSMTSIFRSASRIPLVSIRSFAVQSKIAASPIRRFSSFSRVPVELGCWGGSLFPLHSAVAEGKLTSQLSSASRSARALSQGFVGRACPGP</sequence>
<protein>
    <submittedName>
        <fullName evidence="1">Uncharacterized protein</fullName>
    </submittedName>
</protein>
<evidence type="ECO:0000313" key="2">
    <source>
        <dbReference type="Proteomes" id="UP001055439"/>
    </source>
</evidence>
<dbReference type="InterPro" id="IPR043459">
    <property type="entry name" value="NFD6/NOXY2-like"/>
</dbReference>
<dbReference type="PANTHER" id="PTHR33156">
    <property type="entry name" value="OS02G0230000 PROTEIN"/>
    <property type="match status" value="1"/>
</dbReference>
<accession>A0A9E7K059</accession>
<name>A0A9E7K059_9LILI</name>
<organism evidence="1 2">
    <name type="scientific">Musa troglodytarum</name>
    <name type="common">fe'i banana</name>
    <dbReference type="NCBI Taxonomy" id="320322"/>
    <lineage>
        <taxon>Eukaryota</taxon>
        <taxon>Viridiplantae</taxon>
        <taxon>Streptophyta</taxon>
        <taxon>Embryophyta</taxon>
        <taxon>Tracheophyta</taxon>
        <taxon>Spermatophyta</taxon>
        <taxon>Magnoliopsida</taxon>
        <taxon>Liliopsida</taxon>
        <taxon>Zingiberales</taxon>
        <taxon>Musaceae</taxon>
        <taxon>Musa</taxon>
    </lineage>
</organism>
<dbReference type="GO" id="GO:0005739">
    <property type="term" value="C:mitochondrion"/>
    <property type="evidence" value="ECO:0007669"/>
    <property type="project" value="TreeGrafter"/>
</dbReference>
<dbReference type="OrthoDB" id="1937908at2759"/>
<gene>
    <name evidence="1" type="ORF">MUK42_07587</name>
</gene>
<keyword evidence="2" id="KW-1185">Reference proteome</keyword>
<reference evidence="1" key="1">
    <citation type="submission" date="2022-05" db="EMBL/GenBank/DDBJ databases">
        <title>The Musa troglodytarum L. genome provides insights into the mechanism of non-climacteric behaviour and enrichment of carotenoids.</title>
        <authorList>
            <person name="Wang J."/>
        </authorList>
    </citation>
    <scope>NUCLEOTIDE SEQUENCE</scope>
    <source>
        <tissue evidence="1">Leaf</tissue>
    </source>
</reference>